<evidence type="ECO:0000313" key="1">
    <source>
        <dbReference type="EMBL" id="ERF61964.1"/>
    </source>
</evidence>
<dbReference type="EMBL" id="AVQI01000067">
    <property type="protein sequence ID" value="ERK00468.1"/>
    <property type="molecule type" value="Genomic_DNA"/>
</dbReference>
<comment type="caution">
    <text evidence="1">The sequence shown here is derived from an EMBL/GenBank/DDBJ whole genome shotgun (WGS) entry which is preliminary data.</text>
</comment>
<name>U1GZJ7_TRESO</name>
<sequence length="63" mass="7383">MRTTLFNTIIKTDALNFVKKLSLLYQNTRRFISYWALQSFLITKSHPYYAGDHLPHLKGSNAH</sequence>
<evidence type="ECO:0000313" key="3">
    <source>
        <dbReference type="Proteomes" id="UP000016412"/>
    </source>
</evidence>
<dbReference type="Proteomes" id="UP000016646">
    <property type="component" value="Unassembled WGS sequence"/>
</dbReference>
<reference evidence="3 4" key="1">
    <citation type="submission" date="2013-08" db="EMBL/GenBank/DDBJ databases">
        <authorList>
            <person name="Durkin A.S."/>
            <person name="Haft D.R."/>
            <person name="McCorrison J."/>
            <person name="Torralba M."/>
            <person name="Gillis M."/>
            <person name="Haft D.H."/>
            <person name="Methe B."/>
            <person name="Sutton G."/>
            <person name="Nelson K.E."/>
        </authorList>
    </citation>
    <scope>NUCLEOTIDE SEQUENCE [LARGE SCALE GENOMIC DNA]</scope>
    <source>
        <strain evidence="2 4">ATCC 35536</strain>
        <strain evidence="1 3">VPI DR56BR1116</strain>
    </source>
</reference>
<evidence type="ECO:0000313" key="4">
    <source>
        <dbReference type="Proteomes" id="UP000016646"/>
    </source>
</evidence>
<organism evidence="1 3">
    <name type="scientific">Treponema socranskii subsp. socranskii VPI DR56BR1116 = ATCC 35536</name>
    <dbReference type="NCBI Taxonomy" id="1125725"/>
    <lineage>
        <taxon>Bacteria</taxon>
        <taxon>Pseudomonadati</taxon>
        <taxon>Spirochaetota</taxon>
        <taxon>Spirochaetia</taxon>
        <taxon>Spirochaetales</taxon>
        <taxon>Treponemataceae</taxon>
        <taxon>Treponema</taxon>
    </lineage>
</organism>
<protein>
    <submittedName>
        <fullName evidence="1">Uncharacterized protein</fullName>
    </submittedName>
</protein>
<dbReference type="Proteomes" id="UP000016412">
    <property type="component" value="Unassembled WGS sequence"/>
</dbReference>
<accession>U1GZJ7</accession>
<dbReference type="STRING" id="1125725.HMPREF1325_0241"/>
<proteinExistence type="predicted"/>
<dbReference type="PATRIC" id="fig|1125725.3.peg.12"/>
<gene>
    <name evidence="2" type="ORF">HMPREF0860_0996</name>
    <name evidence="1" type="ORF">HMPREF1325_0241</name>
</gene>
<dbReference type="AlphaFoldDB" id="U1GZJ7"/>
<evidence type="ECO:0000313" key="2">
    <source>
        <dbReference type="EMBL" id="ERK00468.1"/>
    </source>
</evidence>
<keyword evidence="4" id="KW-1185">Reference proteome</keyword>
<dbReference type="EMBL" id="AUZJ01000001">
    <property type="protein sequence ID" value="ERF61964.1"/>
    <property type="molecule type" value="Genomic_DNA"/>
</dbReference>